<comment type="function">
    <text evidence="12">Structural component of the gap junctions.</text>
</comment>
<dbReference type="PRINTS" id="PR01262">
    <property type="entry name" value="INNEXIN"/>
</dbReference>
<evidence type="ECO:0000256" key="3">
    <source>
        <dbReference type="ARBA" id="ARBA00022448"/>
    </source>
</evidence>
<keyword evidence="8 12" id="KW-1133">Transmembrane helix</keyword>
<dbReference type="PROSITE" id="PS51013">
    <property type="entry name" value="PANNEXIN"/>
    <property type="match status" value="1"/>
</dbReference>
<keyword evidence="9 12" id="KW-0406">Ion transport</keyword>
<name>A0AA38HNB6_9CUCU</name>
<evidence type="ECO:0000256" key="2">
    <source>
        <dbReference type="ARBA" id="ARBA00004651"/>
    </source>
</evidence>
<keyword evidence="14" id="KW-1185">Reference proteome</keyword>
<evidence type="ECO:0000256" key="7">
    <source>
        <dbReference type="ARBA" id="ARBA00022949"/>
    </source>
</evidence>
<keyword evidence="6" id="KW-0303">Gap junction</keyword>
<comment type="subcellular location">
    <subcellularLocation>
        <location evidence="1">Cell junction</location>
        <location evidence="1">Gap junction</location>
    </subcellularLocation>
    <subcellularLocation>
        <location evidence="2 12">Cell membrane</location>
        <topology evidence="2 12">Multi-pass membrane protein</topology>
    </subcellularLocation>
</comment>
<evidence type="ECO:0000256" key="9">
    <source>
        <dbReference type="ARBA" id="ARBA00023065"/>
    </source>
</evidence>
<keyword evidence="5 12" id="KW-0812">Transmembrane</keyword>
<dbReference type="GO" id="GO:0007602">
    <property type="term" value="P:phototransduction"/>
    <property type="evidence" value="ECO:0007669"/>
    <property type="project" value="TreeGrafter"/>
</dbReference>
<evidence type="ECO:0000313" key="13">
    <source>
        <dbReference type="EMBL" id="KAJ3640675.1"/>
    </source>
</evidence>
<feature type="transmembrane region" description="Helical" evidence="12">
    <location>
        <begin position="114"/>
        <end position="136"/>
    </location>
</feature>
<evidence type="ECO:0000256" key="6">
    <source>
        <dbReference type="ARBA" id="ARBA00022868"/>
    </source>
</evidence>
<keyword evidence="3 12" id="KW-0813">Transport</keyword>
<keyword evidence="11 12" id="KW-0407">Ion channel</keyword>
<dbReference type="GO" id="GO:0034220">
    <property type="term" value="P:monoatomic ion transmembrane transport"/>
    <property type="evidence" value="ECO:0007669"/>
    <property type="project" value="UniProtKB-KW"/>
</dbReference>
<protein>
    <recommendedName>
        <fullName evidence="12">Innexin</fullName>
    </recommendedName>
</protein>
<evidence type="ECO:0000256" key="12">
    <source>
        <dbReference type="RuleBase" id="RU010713"/>
    </source>
</evidence>
<organism evidence="13 14">
    <name type="scientific">Zophobas morio</name>
    <dbReference type="NCBI Taxonomy" id="2755281"/>
    <lineage>
        <taxon>Eukaryota</taxon>
        <taxon>Metazoa</taxon>
        <taxon>Ecdysozoa</taxon>
        <taxon>Arthropoda</taxon>
        <taxon>Hexapoda</taxon>
        <taxon>Insecta</taxon>
        <taxon>Pterygota</taxon>
        <taxon>Neoptera</taxon>
        <taxon>Endopterygota</taxon>
        <taxon>Coleoptera</taxon>
        <taxon>Polyphaga</taxon>
        <taxon>Cucujiformia</taxon>
        <taxon>Tenebrionidae</taxon>
        <taxon>Zophobas</taxon>
    </lineage>
</organism>
<dbReference type="EMBL" id="JALNTZ010000009">
    <property type="protein sequence ID" value="KAJ3640675.1"/>
    <property type="molecule type" value="Genomic_DNA"/>
</dbReference>
<dbReference type="GO" id="GO:0005243">
    <property type="term" value="F:gap junction channel activity"/>
    <property type="evidence" value="ECO:0007669"/>
    <property type="project" value="TreeGrafter"/>
</dbReference>
<evidence type="ECO:0000256" key="8">
    <source>
        <dbReference type="ARBA" id="ARBA00022989"/>
    </source>
</evidence>
<dbReference type="Proteomes" id="UP001168821">
    <property type="component" value="Unassembled WGS sequence"/>
</dbReference>
<dbReference type="PANTHER" id="PTHR11893:SF38">
    <property type="entry name" value="INNEXIN INX7"/>
    <property type="match status" value="1"/>
</dbReference>
<sequence>MLTTFESIKKNFKLKPQTVCIDNWIFRLHYRITTLIFLVATILVTSRQYIGEHIRCISDKGVPENVLNTFCFFTSTFTVVKQYDDKMVERAEVAHPGVGSYGFNSTEPIQRHAYYQWVPFVLFGQAIMFHLTHLMWKKFEGGRIRLLIEKLRYSSYSLLEKEIEIKGTKIPPKEQKEEFLKTIKRAFIERILINKSWGRWLVFCEFLNVLNVVLQIYITDMFLGGKFINLGIDAVNDGLEETVTVLDEVFPKVTKCSFYKYGPSGSIQIHDAMCVMALNIINEKIYIILWFWFIILFIVSSLAIIWRILTICLHSRSTKFNQIVFSTTSPGRLNPWNTLTVTQRCDFTDWLFLNYLAKNMDALVFKDLFIGLAEDLEENKKPLITLDSDEESGTLEKTHKYD</sequence>
<reference evidence="13" key="1">
    <citation type="journal article" date="2023" name="G3 (Bethesda)">
        <title>Whole genome assemblies of Zophobas morio and Tenebrio molitor.</title>
        <authorList>
            <person name="Kaur S."/>
            <person name="Stinson S.A."/>
            <person name="diCenzo G.C."/>
        </authorList>
    </citation>
    <scope>NUCLEOTIDE SEQUENCE</scope>
    <source>
        <strain evidence="13">QUZm001</strain>
    </source>
</reference>
<dbReference type="GO" id="GO:0005921">
    <property type="term" value="C:gap junction"/>
    <property type="evidence" value="ECO:0007669"/>
    <property type="project" value="UniProtKB-SubCell"/>
</dbReference>
<keyword evidence="10 12" id="KW-0472">Membrane</keyword>
<evidence type="ECO:0000256" key="1">
    <source>
        <dbReference type="ARBA" id="ARBA00004610"/>
    </source>
</evidence>
<feature type="transmembrane region" description="Helical" evidence="12">
    <location>
        <begin position="285"/>
        <end position="309"/>
    </location>
</feature>
<dbReference type="InterPro" id="IPR000990">
    <property type="entry name" value="Innexin"/>
</dbReference>
<evidence type="ECO:0000313" key="14">
    <source>
        <dbReference type="Proteomes" id="UP001168821"/>
    </source>
</evidence>
<evidence type="ECO:0000256" key="10">
    <source>
        <dbReference type="ARBA" id="ARBA00023136"/>
    </source>
</evidence>
<dbReference type="GO" id="GO:0005886">
    <property type="term" value="C:plasma membrane"/>
    <property type="evidence" value="ECO:0007669"/>
    <property type="project" value="UniProtKB-SubCell"/>
</dbReference>
<comment type="similarity">
    <text evidence="12">Belongs to the pannexin family.</text>
</comment>
<comment type="caution">
    <text evidence="13">The sequence shown here is derived from an EMBL/GenBank/DDBJ whole genome shotgun (WGS) entry which is preliminary data.</text>
</comment>
<keyword evidence="7" id="KW-0965">Cell junction</keyword>
<feature type="transmembrane region" description="Helical" evidence="12">
    <location>
        <begin position="200"/>
        <end position="218"/>
    </location>
</feature>
<gene>
    <name evidence="12" type="primary">inx</name>
    <name evidence="13" type="ORF">Zmor_027222</name>
</gene>
<accession>A0AA38HNB6</accession>
<dbReference type="PANTHER" id="PTHR11893">
    <property type="entry name" value="INNEXIN"/>
    <property type="match status" value="1"/>
</dbReference>
<feature type="transmembrane region" description="Helical" evidence="12">
    <location>
        <begin position="32"/>
        <end position="50"/>
    </location>
</feature>
<proteinExistence type="inferred from homology"/>
<evidence type="ECO:0000256" key="5">
    <source>
        <dbReference type="ARBA" id="ARBA00022692"/>
    </source>
</evidence>
<evidence type="ECO:0000256" key="4">
    <source>
        <dbReference type="ARBA" id="ARBA00022475"/>
    </source>
</evidence>
<evidence type="ECO:0000256" key="11">
    <source>
        <dbReference type="ARBA" id="ARBA00023303"/>
    </source>
</evidence>
<dbReference type="AlphaFoldDB" id="A0AA38HNB6"/>
<keyword evidence="4" id="KW-1003">Cell membrane</keyword>
<dbReference type="Pfam" id="PF00876">
    <property type="entry name" value="Innexin"/>
    <property type="match status" value="1"/>
</dbReference>